<name>A0AAN8EHW5_9EURO</name>
<feature type="region of interest" description="Disordered" evidence="1">
    <location>
        <begin position="470"/>
        <end position="526"/>
    </location>
</feature>
<evidence type="ECO:0000313" key="4">
    <source>
        <dbReference type="Proteomes" id="UP001316803"/>
    </source>
</evidence>
<sequence length="579" mass="65625">MPANRWITLPVDWKLQDVQAGLNVIIAILCAAAVFMLVRHFWVTAARDVTKQKDVPAHRLLSLNTVGETIDVIWLLRQELFEARYRGLLVQCVSVLALTLCTMGSGFIARFSTRNTITTVQREVIGSLARRDTEYIVYDAMDIDAVMQDLRRAGVLQNQLLEFWPDPESGWVYNAAQWNSSWAMECEYNTTTIIPNTSMSDSCTQSLWSQWPWMRDNWWDWTQDLEIGGLGYSHLGWSNDDDIWSDALISAFGVEGPHRHDQESVTDYRMRIVSIHLRDGLRERDDTSDCLYREGPIGSAEYASATCSLHRDISGGSTDDMQTWGAYPYVHRFTDMARVYSQLFSTRLRRLSTNSMVVTPVDGQELAMIYQAYMVVKDTSGSLYFNITGPVNPKVWRTLDVRVEAAQISCLCVVVCSVLSLVVLCGLLNYWLFICFNRRLLDQTPQSKLDWMLRTLKEAQVSDVMKVPDSLSSTLGSRTQPGEALLTPKYDDLDSERKGPQCNARSTESFHDASTTPDSYDNHMLDSRSSSQNYALEDILPRLVTTSKSRPGSTGVRHSRNYRELSSRGSPEISPISSR</sequence>
<feature type="compositionally biased region" description="Polar residues" evidence="1">
    <location>
        <begin position="470"/>
        <end position="480"/>
    </location>
</feature>
<proteinExistence type="predicted"/>
<dbReference type="EMBL" id="JAKLMC020000022">
    <property type="protein sequence ID" value="KAK5951177.1"/>
    <property type="molecule type" value="Genomic_DNA"/>
</dbReference>
<feature type="region of interest" description="Disordered" evidence="1">
    <location>
        <begin position="545"/>
        <end position="579"/>
    </location>
</feature>
<feature type="compositionally biased region" description="Basic and acidic residues" evidence="1">
    <location>
        <begin position="489"/>
        <end position="499"/>
    </location>
</feature>
<feature type="compositionally biased region" description="Polar residues" evidence="1">
    <location>
        <begin position="503"/>
        <end position="519"/>
    </location>
</feature>
<organism evidence="3 4">
    <name type="scientific">Knufia fluminis</name>
    <dbReference type="NCBI Taxonomy" id="191047"/>
    <lineage>
        <taxon>Eukaryota</taxon>
        <taxon>Fungi</taxon>
        <taxon>Dikarya</taxon>
        <taxon>Ascomycota</taxon>
        <taxon>Pezizomycotina</taxon>
        <taxon>Eurotiomycetes</taxon>
        <taxon>Chaetothyriomycetidae</taxon>
        <taxon>Chaetothyriales</taxon>
        <taxon>Trichomeriaceae</taxon>
        <taxon>Knufia</taxon>
    </lineage>
</organism>
<evidence type="ECO:0000256" key="1">
    <source>
        <dbReference type="SAM" id="MobiDB-lite"/>
    </source>
</evidence>
<comment type="caution">
    <text evidence="3">The sequence shown here is derived from an EMBL/GenBank/DDBJ whole genome shotgun (WGS) entry which is preliminary data.</text>
</comment>
<evidence type="ECO:0000313" key="3">
    <source>
        <dbReference type="EMBL" id="KAK5951177.1"/>
    </source>
</evidence>
<accession>A0AAN8EHW5</accession>
<feature type="transmembrane region" description="Helical" evidence="2">
    <location>
        <begin position="88"/>
        <end position="109"/>
    </location>
</feature>
<protein>
    <submittedName>
        <fullName evidence="3">Uncharacterized protein</fullName>
    </submittedName>
</protein>
<keyword evidence="4" id="KW-1185">Reference proteome</keyword>
<gene>
    <name evidence="3" type="ORF">OHC33_007930</name>
</gene>
<dbReference type="Proteomes" id="UP001316803">
    <property type="component" value="Unassembled WGS sequence"/>
</dbReference>
<keyword evidence="2" id="KW-0472">Membrane</keyword>
<feature type="transmembrane region" description="Helical" evidence="2">
    <location>
        <begin position="20"/>
        <end position="38"/>
    </location>
</feature>
<keyword evidence="2" id="KW-1133">Transmembrane helix</keyword>
<dbReference type="AlphaFoldDB" id="A0AAN8EHW5"/>
<reference evidence="3 4" key="1">
    <citation type="submission" date="2022-12" db="EMBL/GenBank/DDBJ databases">
        <title>Genomic features and morphological characterization of a novel Knufia sp. strain isolated from spacecraft assembly facility.</title>
        <authorList>
            <person name="Teixeira M."/>
            <person name="Chander A.M."/>
            <person name="Stajich J.E."/>
            <person name="Venkateswaran K."/>
        </authorList>
    </citation>
    <scope>NUCLEOTIDE SEQUENCE [LARGE SCALE GENOMIC DNA]</scope>
    <source>
        <strain evidence="3 4">FJI-L2-BK-P2</strain>
    </source>
</reference>
<feature type="transmembrane region" description="Helical" evidence="2">
    <location>
        <begin position="408"/>
        <end position="433"/>
    </location>
</feature>
<keyword evidence="2" id="KW-0812">Transmembrane</keyword>
<evidence type="ECO:0000256" key="2">
    <source>
        <dbReference type="SAM" id="Phobius"/>
    </source>
</evidence>